<keyword evidence="9" id="KW-0233">DNA recombination</keyword>
<dbReference type="GO" id="GO:0042162">
    <property type="term" value="F:telomeric DNA binding"/>
    <property type="evidence" value="ECO:0007669"/>
    <property type="project" value="InterPro"/>
</dbReference>
<dbReference type="GO" id="GO:0003684">
    <property type="term" value="F:damaged DNA binding"/>
    <property type="evidence" value="ECO:0007669"/>
    <property type="project" value="InterPro"/>
</dbReference>
<dbReference type="Pfam" id="PF02735">
    <property type="entry name" value="Ku"/>
    <property type="match status" value="1"/>
</dbReference>
<evidence type="ECO:0000256" key="12">
    <source>
        <dbReference type="SAM" id="MobiDB-lite"/>
    </source>
</evidence>
<dbReference type="CDD" id="cd00788">
    <property type="entry name" value="KU70"/>
    <property type="match status" value="1"/>
</dbReference>
<evidence type="ECO:0000256" key="6">
    <source>
        <dbReference type="ARBA" id="ARBA00022806"/>
    </source>
</evidence>
<evidence type="ECO:0000256" key="2">
    <source>
        <dbReference type="ARBA" id="ARBA00005240"/>
    </source>
</evidence>
<feature type="domain" description="Ku" evidence="13">
    <location>
        <begin position="262"/>
        <end position="411"/>
    </location>
</feature>
<dbReference type="InterPro" id="IPR005160">
    <property type="entry name" value="Ku_C"/>
</dbReference>
<dbReference type="AlphaFoldDB" id="A0A914C2R6"/>
<name>A0A914C2R6_9BILA</name>
<sequence>MFSETIDCQPLFTIALKGIREQINYLCCAGDLQEYSVLMFINTAQTNDDAHHQDSIYVHRAMNNMNADWVREIDGWIASDNIRDTMYDIVGGSGSCNYIDVFFILKKLFKESGRGAFHRMSVFLFTSNVVQNAIDDNAIKNNVEDLKKMGAEFGVILVNPSEDDEISGFWYELDHSLIKANTLESLVERINIKRKRLSRRSTASIPLRLGNGLELSVGVFYLVAEQKKSAPIMLDAETNELVQCFTTYTKDEKVKGEVDQEDEELYEGDFFFAKTVGDVKVKMDREEYENLRRIDTPGMVIIGFKPMSCLKISHRMGPSQYVFPQDDRIERSSKLYKALFKKCLERDLFILVRYTLKTNTTPKLAALVPQRGEQTEDSEAGEGVSYEGFHLVTLPFSEDKRDLSERMTPPTEEGWPEASTVQVDAAKAFIKKLRTNYNPYQYFNPALQKHYRYVEALALGHDTEEVDKVGDQIKPYFTDDTQAERVHKELDYFKKTCLADIASGSKPKKRGAAKKEDDDIEENKSKRGRKKT</sequence>
<dbReference type="GO" id="GO:0000723">
    <property type="term" value="P:telomere maintenance"/>
    <property type="evidence" value="ECO:0007669"/>
    <property type="project" value="InterPro"/>
</dbReference>
<evidence type="ECO:0000256" key="10">
    <source>
        <dbReference type="ARBA" id="ARBA00023204"/>
    </source>
</evidence>
<evidence type="ECO:0000256" key="9">
    <source>
        <dbReference type="ARBA" id="ARBA00023172"/>
    </source>
</evidence>
<dbReference type="Pfam" id="PF03731">
    <property type="entry name" value="Ku_N"/>
    <property type="match status" value="1"/>
</dbReference>
<dbReference type="GO" id="GO:0003690">
    <property type="term" value="F:double-stranded DNA binding"/>
    <property type="evidence" value="ECO:0007669"/>
    <property type="project" value="TreeGrafter"/>
</dbReference>
<protein>
    <submittedName>
        <fullName evidence="15">Ku domain-containing protein</fullName>
    </submittedName>
</protein>
<reference evidence="15" key="1">
    <citation type="submission" date="2022-11" db="UniProtKB">
        <authorList>
            <consortium name="WormBaseParasite"/>
        </authorList>
    </citation>
    <scope>IDENTIFICATION</scope>
</reference>
<comment type="subcellular location">
    <subcellularLocation>
        <location evidence="1">Nucleus</location>
    </subcellularLocation>
</comment>
<dbReference type="GO" id="GO:0006303">
    <property type="term" value="P:double-strand break repair via nonhomologous end joining"/>
    <property type="evidence" value="ECO:0007669"/>
    <property type="project" value="InterPro"/>
</dbReference>
<dbReference type="PIRSF" id="PIRSF003033">
    <property type="entry name" value="Ku70"/>
    <property type="match status" value="1"/>
</dbReference>
<accession>A0A914C2R6</accession>
<dbReference type="InterPro" id="IPR006165">
    <property type="entry name" value="Ku70"/>
</dbReference>
<evidence type="ECO:0000313" key="14">
    <source>
        <dbReference type="Proteomes" id="UP000887540"/>
    </source>
</evidence>
<keyword evidence="11" id="KW-0539">Nucleus</keyword>
<dbReference type="PANTHER" id="PTHR12604">
    <property type="entry name" value="KU AUTOANTIGEN DNA HELICASE"/>
    <property type="match status" value="1"/>
</dbReference>
<dbReference type="Gene3D" id="4.10.970.10">
    <property type="entry name" value="Ku70, bridge and pillars"/>
    <property type="match status" value="1"/>
</dbReference>
<dbReference type="GO" id="GO:0005524">
    <property type="term" value="F:ATP binding"/>
    <property type="evidence" value="ECO:0007669"/>
    <property type="project" value="UniProtKB-KW"/>
</dbReference>
<keyword evidence="6" id="KW-0347">Helicase</keyword>
<dbReference type="Pfam" id="PF03730">
    <property type="entry name" value="Ku_C"/>
    <property type="match status" value="1"/>
</dbReference>
<dbReference type="Gene3D" id="1.10.1600.10">
    <property type="match status" value="1"/>
</dbReference>
<feature type="region of interest" description="Disordered" evidence="12">
    <location>
        <begin position="504"/>
        <end position="532"/>
    </location>
</feature>
<evidence type="ECO:0000256" key="1">
    <source>
        <dbReference type="ARBA" id="ARBA00004123"/>
    </source>
</evidence>
<dbReference type="GO" id="GO:0003678">
    <property type="term" value="F:DNA helicase activity"/>
    <property type="evidence" value="ECO:0007669"/>
    <property type="project" value="InterPro"/>
</dbReference>
<evidence type="ECO:0000256" key="8">
    <source>
        <dbReference type="ARBA" id="ARBA00023125"/>
    </source>
</evidence>
<dbReference type="NCBIfam" id="TIGR00578">
    <property type="entry name" value="ku70"/>
    <property type="match status" value="1"/>
</dbReference>
<dbReference type="Proteomes" id="UP000887540">
    <property type="component" value="Unplaced"/>
</dbReference>
<dbReference type="InterPro" id="IPR027388">
    <property type="entry name" value="Ku70_bridge/pillars_dom_sf"/>
</dbReference>
<keyword evidence="7" id="KW-0067">ATP-binding</keyword>
<evidence type="ECO:0000256" key="5">
    <source>
        <dbReference type="ARBA" id="ARBA00022801"/>
    </source>
</evidence>
<evidence type="ECO:0000256" key="11">
    <source>
        <dbReference type="ARBA" id="ARBA00023242"/>
    </source>
</evidence>
<dbReference type="InterPro" id="IPR006164">
    <property type="entry name" value="DNA_bd_Ku70/Ku80"/>
</dbReference>
<dbReference type="PANTHER" id="PTHR12604:SF2">
    <property type="entry name" value="X-RAY REPAIR CROSS-COMPLEMENTING PROTEIN 6"/>
    <property type="match status" value="1"/>
</dbReference>
<dbReference type="InterPro" id="IPR047087">
    <property type="entry name" value="KU70_core_dom"/>
</dbReference>
<dbReference type="SUPFAM" id="SSF53300">
    <property type="entry name" value="vWA-like"/>
    <property type="match status" value="1"/>
</dbReference>
<dbReference type="InterPro" id="IPR005161">
    <property type="entry name" value="Ku_N"/>
</dbReference>
<dbReference type="Gene3D" id="2.40.290.10">
    <property type="match status" value="1"/>
</dbReference>
<dbReference type="Gene3D" id="3.40.50.410">
    <property type="entry name" value="von Willebrand factor, type A domain"/>
    <property type="match status" value="1"/>
</dbReference>
<dbReference type="GO" id="GO:0006310">
    <property type="term" value="P:DNA recombination"/>
    <property type="evidence" value="ECO:0007669"/>
    <property type="project" value="UniProtKB-KW"/>
</dbReference>
<keyword evidence="4" id="KW-0227">DNA damage</keyword>
<dbReference type="InterPro" id="IPR016194">
    <property type="entry name" value="SPOC-like_C_dom_sf"/>
</dbReference>
<dbReference type="GO" id="GO:0016787">
    <property type="term" value="F:hydrolase activity"/>
    <property type="evidence" value="ECO:0007669"/>
    <property type="project" value="UniProtKB-KW"/>
</dbReference>
<evidence type="ECO:0000256" key="3">
    <source>
        <dbReference type="ARBA" id="ARBA00022741"/>
    </source>
</evidence>
<keyword evidence="3" id="KW-0547">Nucleotide-binding</keyword>
<comment type="similarity">
    <text evidence="2">Belongs to the ku70 family.</text>
</comment>
<keyword evidence="5" id="KW-0378">Hydrolase</keyword>
<dbReference type="SUPFAM" id="SSF100939">
    <property type="entry name" value="SPOC domain-like"/>
    <property type="match status" value="1"/>
</dbReference>
<evidence type="ECO:0000256" key="7">
    <source>
        <dbReference type="ARBA" id="ARBA00022840"/>
    </source>
</evidence>
<dbReference type="SMART" id="SM00559">
    <property type="entry name" value="Ku78"/>
    <property type="match status" value="1"/>
</dbReference>
<evidence type="ECO:0000259" key="13">
    <source>
        <dbReference type="SMART" id="SM00559"/>
    </source>
</evidence>
<dbReference type="GO" id="GO:0043564">
    <property type="term" value="C:Ku70:Ku80 complex"/>
    <property type="evidence" value="ECO:0007669"/>
    <property type="project" value="InterPro"/>
</dbReference>
<keyword evidence="8" id="KW-0238">DNA-binding</keyword>
<dbReference type="WBParaSite" id="ACRNAN_Path_1606.g6251.t1">
    <property type="protein sequence ID" value="ACRNAN_Path_1606.g6251.t1"/>
    <property type="gene ID" value="ACRNAN_Path_1606.g6251"/>
</dbReference>
<proteinExistence type="inferred from homology"/>
<feature type="compositionally biased region" description="Basic and acidic residues" evidence="12">
    <location>
        <begin position="513"/>
        <end position="525"/>
    </location>
</feature>
<keyword evidence="10" id="KW-0234">DNA repair</keyword>
<organism evidence="14 15">
    <name type="scientific">Acrobeloides nanus</name>
    <dbReference type="NCBI Taxonomy" id="290746"/>
    <lineage>
        <taxon>Eukaryota</taxon>
        <taxon>Metazoa</taxon>
        <taxon>Ecdysozoa</taxon>
        <taxon>Nematoda</taxon>
        <taxon>Chromadorea</taxon>
        <taxon>Rhabditida</taxon>
        <taxon>Tylenchina</taxon>
        <taxon>Cephalobomorpha</taxon>
        <taxon>Cephaloboidea</taxon>
        <taxon>Cephalobidae</taxon>
        <taxon>Acrobeloides</taxon>
    </lineage>
</organism>
<evidence type="ECO:0000256" key="4">
    <source>
        <dbReference type="ARBA" id="ARBA00022763"/>
    </source>
</evidence>
<evidence type="ECO:0000313" key="15">
    <source>
        <dbReference type="WBParaSite" id="ACRNAN_Path_1606.g6251.t1"/>
    </source>
</evidence>
<dbReference type="InterPro" id="IPR036465">
    <property type="entry name" value="vWFA_dom_sf"/>
</dbReference>
<keyword evidence="14" id="KW-1185">Reference proteome</keyword>